<keyword evidence="6" id="KW-1185">Reference proteome</keyword>
<evidence type="ECO:0000313" key="5">
    <source>
        <dbReference type="EMBL" id="PAA49183.1"/>
    </source>
</evidence>
<dbReference type="PRINTS" id="PR01415">
    <property type="entry name" value="ANKYRIN"/>
</dbReference>
<feature type="repeat" description="ANK" evidence="3">
    <location>
        <begin position="151"/>
        <end position="183"/>
    </location>
</feature>
<name>A0A267DIS3_9PLAT</name>
<reference evidence="5 6" key="1">
    <citation type="submission" date="2017-06" db="EMBL/GenBank/DDBJ databases">
        <title>A platform for efficient transgenesis in Macrostomum lignano, a flatworm model organism for stem cell research.</title>
        <authorList>
            <person name="Berezikov E."/>
        </authorList>
    </citation>
    <scope>NUCLEOTIDE SEQUENCE [LARGE SCALE GENOMIC DNA]</scope>
    <source>
        <strain evidence="5">DV1</strain>
        <tissue evidence="5">Whole organism</tissue>
    </source>
</reference>
<dbReference type="Proteomes" id="UP000215902">
    <property type="component" value="Unassembled WGS sequence"/>
</dbReference>
<feature type="repeat" description="ANK" evidence="3">
    <location>
        <begin position="511"/>
        <end position="543"/>
    </location>
</feature>
<evidence type="ECO:0000313" key="6">
    <source>
        <dbReference type="Proteomes" id="UP000215902"/>
    </source>
</evidence>
<evidence type="ECO:0000256" key="3">
    <source>
        <dbReference type="PROSITE-ProRule" id="PRU00023"/>
    </source>
</evidence>
<dbReference type="STRING" id="282301.A0A267DIS3"/>
<accession>A0A267DIS3</accession>
<feature type="region of interest" description="Disordered" evidence="4">
    <location>
        <begin position="669"/>
        <end position="691"/>
    </location>
</feature>
<keyword evidence="1" id="KW-0677">Repeat</keyword>
<evidence type="ECO:0000256" key="1">
    <source>
        <dbReference type="ARBA" id="ARBA00022737"/>
    </source>
</evidence>
<dbReference type="PANTHER" id="PTHR24166:SF48">
    <property type="entry name" value="PROTEIN VAPYRIN"/>
    <property type="match status" value="1"/>
</dbReference>
<dbReference type="Pfam" id="PF12796">
    <property type="entry name" value="Ank_2"/>
    <property type="match status" value="2"/>
</dbReference>
<protein>
    <submittedName>
        <fullName evidence="5">Uncharacterized protein</fullName>
    </submittedName>
</protein>
<keyword evidence="2 3" id="KW-0040">ANK repeat</keyword>
<dbReference type="PANTHER" id="PTHR24166">
    <property type="entry name" value="ROLLING PEBBLES, ISOFORM B"/>
    <property type="match status" value="1"/>
</dbReference>
<evidence type="ECO:0000256" key="4">
    <source>
        <dbReference type="SAM" id="MobiDB-lite"/>
    </source>
</evidence>
<dbReference type="InterPro" id="IPR050889">
    <property type="entry name" value="Dendritic_Spine_Reg/Scaffold"/>
</dbReference>
<gene>
    <name evidence="5" type="ORF">BOX15_Mlig023725g2</name>
</gene>
<comment type="caution">
    <text evidence="5">The sequence shown here is derived from an EMBL/GenBank/DDBJ whole genome shotgun (WGS) entry which is preliminary data.</text>
</comment>
<dbReference type="Gene3D" id="1.25.40.20">
    <property type="entry name" value="Ankyrin repeat-containing domain"/>
    <property type="match status" value="5"/>
</dbReference>
<dbReference type="InterPro" id="IPR036770">
    <property type="entry name" value="Ankyrin_rpt-contain_sf"/>
</dbReference>
<proteinExistence type="predicted"/>
<organism evidence="5 6">
    <name type="scientific">Macrostomum lignano</name>
    <dbReference type="NCBI Taxonomy" id="282301"/>
    <lineage>
        <taxon>Eukaryota</taxon>
        <taxon>Metazoa</taxon>
        <taxon>Spiralia</taxon>
        <taxon>Lophotrochozoa</taxon>
        <taxon>Platyhelminthes</taxon>
        <taxon>Rhabditophora</taxon>
        <taxon>Macrostomorpha</taxon>
        <taxon>Macrostomida</taxon>
        <taxon>Macrostomidae</taxon>
        <taxon>Macrostomum</taxon>
    </lineage>
</organism>
<sequence>MKNGGGCKNTEKNYQIAIDFSEDITELEELLQNKPNYEYLSSVELTEFSKYYWPVWKVENREVCGVLLRYRFSQTKEDIKVAIHLADLSSRGHIEALKKVVTKQSCLLRDLEGRTPLMWAAMGCWKPTERHLECAQLLLNRGSDPFAADLRGDTALHFAAASGNLPVIELLIRAKADAQAANLQGFTALDTAQAHDRVEASALLHCLTASQTDNVSSRHTVDKRGSSQPKLVKTPSATAEPVASSAKTSSENRKILHQLASAVINGQLDEVKRIASPNLIEERLDDDSKTVLMLVADSDQWHSASYSNCVEHILNLGANPETKDVNGDTPVHLAAQQNNIKLLTLFPYSVKFLKNNTGQTPLMVAVLNCSWRCCKHLLHLFRQIRYRQDKEELLHLKDNDARSALDYARLSGRADLAKYIETELNLTVSDTYPCISGLTEEQESAQTKLFSLVQKGDPDGELKQLADHTNCDLPNALGQTVFMRAVWSRRCSQENLKFLANYADSSCTDVFGSSCLHWAARYDREASIKLLVKAGASVNSPDQAGKTPLMCASENGKRRAVELLLSFGADRNLTDCEGRTAARWAEMKNDDEIAALLRKLPGDTVEKPEQTVASSAQPTGSQLVQVVPSVTADISQTDDAGSNKKPPVVDSFFRGSNFVRQPQNQISRLIRHTKYDRSNRSSTKTESGIDSEYMIAEEEDEQPSAQSSDISPEIDAESYVSDIFNDVPENWRDSLRNVISKDFEDVENFLEQVTDSKERENCILVLAEKASELNMWNMTARLVKMIDDAKLRDKFFTKFAELAASQDYSDEALLLANCTRNSHIRDKCLVTSAKAAAKQNYWDTARSLISKIKDHESRDSCYSKTVNLALAERSISLQQWSVAISLVGKIEDSSTKSQTAAKAFELAVVQNRQSLFNFLLECVSQQPLKDQCRLNASIALIGRGDWKLGRKLLEPIRDRNSLDQRLLEAMESILRLNRLDRVEYFFEKITDPRIELKFCEAALHFSNRLSTEICADVVAFFGKVLEDSFKVYKTRL</sequence>
<dbReference type="AlphaFoldDB" id="A0A267DIS3"/>
<dbReference type="Pfam" id="PF13637">
    <property type="entry name" value="Ank_4"/>
    <property type="match status" value="1"/>
</dbReference>
<dbReference type="PROSITE" id="PS50088">
    <property type="entry name" value="ANK_REPEAT"/>
    <property type="match status" value="3"/>
</dbReference>
<feature type="region of interest" description="Disordered" evidence="4">
    <location>
        <begin position="215"/>
        <end position="251"/>
    </location>
</feature>
<dbReference type="OrthoDB" id="9995210at2759"/>
<dbReference type="InterPro" id="IPR002110">
    <property type="entry name" value="Ankyrin_rpt"/>
</dbReference>
<feature type="repeat" description="ANK" evidence="3">
    <location>
        <begin position="544"/>
        <end position="576"/>
    </location>
</feature>
<dbReference type="SMART" id="SM00248">
    <property type="entry name" value="ANK"/>
    <property type="match status" value="9"/>
</dbReference>
<evidence type="ECO:0000256" key="2">
    <source>
        <dbReference type="ARBA" id="ARBA00023043"/>
    </source>
</evidence>
<dbReference type="SUPFAM" id="SSF48403">
    <property type="entry name" value="Ankyrin repeat"/>
    <property type="match status" value="1"/>
</dbReference>
<dbReference type="PROSITE" id="PS50297">
    <property type="entry name" value="ANK_REP_REGION"/>
    <property type="match status" value="3"/>
</dbReference>
<dbReference type="EMBL" id="NIVC01003955">
    <property type="protein sequence ID" value="PAA49183.1"/>
    <property type="molecule type" value="Genomic_DNA"/>
</dbReference>